<name>A0A855X2W1_9BACT</name>
<evidence type="ECO:0000259" key="1">
    <source>
        <dbReference type="Pfam" id="PF00669"/>
    </source>
</evidence>
<organism evidence="2 3">
    <name type="scientific">candidate division GN15 bacterium</name>
    <dbReference type="NCBI Taxonomy" id="2072418"/>
    <lineage>
        <taxon>Bacteria</taxon>
        <taxon>candidate division GN15</taxon>
    </lineage>
</organism>
<dbReference type="EMBL" id="PQAP01000215">
    <property type="protein sequence ID" value="PWB68127.1"/>
    <property type="molecule type" value="Genomic_DNA"/>
</dbReference>
<dbReference type="AlphaFoldDB" id="A0A855X2W1"/>
<proteinExistence type="predicted"/>
<keyword evidence="2" id="KW-0969">Cilium</keyword>
<dbReference type="Pfam" id="PF00669">
    <property type="entry name" value="Flagellin_N"/>
    <property type="match status" value="1"/>
</dbReference>
<dbReference type="Proteomes" id="UP000250918">
    <property type="component" value="Unassembled WGS sequence"/>
</dbReference>
<dbReference type="Gene3D" id="1.20.1330.10">
    <property type="entry name" value="f41 fragment of flagellin, N-terminal domain"/>
    <property type="match status" value="1"/>
</dbReference>
<dbReference type="SUPFAM" id="SSF64518">
    <property type="entry name" value="Phase 1 flagellin"/>
    <property type="match status" value="1"/>
</dbReference>
<keyword evidence="2" id="KW-0282">Flagellum</keyword>
<gene>
    <name evidence="2" type="ORF">C3F09_12245</name>
</gene>
<comment type="caution">
    <text evidence="2">The sequence shown here is derived from an EMBL/GenBank/DDBJ whole genome shotgun (WGS) entry which is preliminary data.</text>
</comment>
<dbReference type="GO" id="GO:0005198">
    <property type="term" value="F:structural molecule activity"/>
    <property type="evidence" value="ECO:0007669"/>
    <property type="project" value="InterPro"/>
</dbReference>
<dbReference type="PANTHER" id="PTHR42792">
    <property type="entry name" value="FLAGELLIN"/>
    <property type="match status" value="1"/>
</dbReference>
<accession>A0A855X2W1</accession>
<evidence type="ECO:0000313" key="2">
    <source>
        <dbReference type="EMBL" id="PWB68127.1"/>
    </source>
</evidence>
<dbReference type="PANTHER" id="PTHR42792:SF2">
    <property type="entry name" value="FLAGELLIN"/>
    <property type="match status" value="1"/>
</dbReference>
<feature type="non-terminal residue" evidence="2">
    <location>
        <position position="154"/>
    </location>
</feature>
<dbReference type="InterPro" id="IPR001492">
    <property type="entry name" value="Flagellin"/>
</dbReference>
<protein>
    <submittedName>
        <fullName evidence="2">Flagellin</fullName>
    </submittedName>
</protein>
<dbReference type="PRINTS" id="PR00207">
    <property type="entry name" value="FLAGELLIN"/>
</dbReference>
<reference evidence="2 3" key="1">
    <citation type="journal article" date="2018" name="ISME J.">
        <title>A methanotrophic archaeon couples anaerobic oxidation of methane to Fe(III) reduction.</title>
        <authorList>
            <person name="Cai C."/>
            <person name="Leu A.O."/>
            <person name="Xie G.J."/>
            <person name="Guo J."/>
            <person name="Feng Y."/>
            <person name="Zhao J.X."/>
            <person name="Tyson G.W."/>
            <person name="Yuan Z."/>
            <person name="Hu S."/>
        </authorList>
    </citation>
    <scope>NUCLEOTIDE SEQUENCE [LARGE SCALE GENOMIC DNA]</scope>
    <source>
        <strain evidence="2">FeB_12</strain>
    </source>
</reference>
<feature type="domain" description="Flagellin N-terminal" evidence="1">
    <location>
        <begin position="5"/>
        <end position="143"/>
    </location>
</feature>
<dbReference type="InterPro" id="IPR001029">
    <property type="entry name" value="Flagellin_N"/>
</dbReference>
<dbReference type="GO" id="GO:0009288">
    <property type="term" value="C:bacterial-type flagellum"/>
    <property type="evidence" value="ECO:0007669"/>
    <property type="project" value="InterPro"/>
</dbReference>
<keyword evidence="2" id="KW-0966">Cell projection</keyword>
<evidence type="ECO:0000313" key="3">
    <source>
        <dbReference type="Proteomes" id="UP000250918"/>
    </source>
</evidence>
<sequence length="154" mass="16512">MSLRINHNLAALNGNRNLKLTTEALSKSMQKLSSGFRINQAADDPAGLVISEQFRSQIAGLNRAIQNSEGSISMIQTAEGALTEINNLLISMRELAIHAANEGFNDVDQLAADQAEIANALKTIDRISTNTQFGTKKILDGSKDNIATITSANT</sequence>